<dbReference type="PaxDb" id="3708-A0A078JXW0"/>
<dbReference type="AlphaFoldDB" id="A0A078JXW0"/>
<name>A0A078JXW0_BRANA</name>
<dbReference type="Gramene" id="CDY71534">
    <property type="protein sequence ID" value="CDY71534"/>
    <property type="gene ID" value="GSBRNA2T00016897001"/>
</dbReference>
<dbReference type="SUPFAM" id="SSF117281">
    <property type="entry name" value="Kelch motif"/>
    <property type="match status" value="1"/>
</dbReference>
<evidence type="ECO:0000313" key="1">
    <source>
        <dbReference type="EMBL" id="CDY71534.1"/>
    </source>
</evidence>
<gene>
    <name evidence="1" type="primary">BnaCnng73350D</name>
    <name evidence="1" type="ORF">GSBRNA2T00016897001</name>
</gene>
<protein>
    <submittedName>
        <fullName evidence="1">BnaCnng73350D protein</fullName>
    </submittedName>
</protein>
<reference evidence="1" key="2">
    <citation type="submission" date="2014-06" db="EMBL/GenBank/DDBJ databases">
        <authorList>
            <person name="Genoscope - CEA"/>
        </authorList>
    </citation>
    <scope>NUCLEOTIDE SEQUENCE</scope>
</reference>
<dbReference type="EMBL" id="LK046260">
    <property type="protein sequence ID" value="CDY71534.1"/>
    <property type="molecule type" value="Genomic_DNA"/>
</dbReference>
<sequence length="88" mass="10326">MASPEKEKKTKQELLPSPPDDLSACLDGKFHVATKNYKKGKWDDLTSSGKMTSFWFKDCYCVIENVLYSVNDCTFRWYDTEVNMWREV</sequence>
<dbReference type="InterPro" id="IPR015915">
    <property type="entry name" value="Kelch-typ_b-propeller"/>
</dbReference>
<accession>A0A078JXW0</accession>
<organism evidence="1">
    <name type="scientific">Brassica napus</name>
    <name type="common">Rape</name>
    <dbReference type="NCBI Taxonomy" id="3708"/>
    <lineage>
        <taxon>Eukaryota</taxon>
        <taxon>Viridiplantae</taxon>
        <taxon>Streptophyta</taxon>
        <taxon>Embryophyta</taxon>
        <taxon>Tracheophyta</taxon>
        <taxon>Spermatophyta</taxon>
        <taxon>Magnoliopsida</taxon>
        <taxon>eudicotyledons</taxon>
        <taxon>Gunneridae</taxon>
        <taxon>Pentapetalae</taxon>
        <taxon>rosids</taxon>
        <taxon>malvids</taxon>
        <taxon>Brassicales</taxon>
        <taxon>Brassicaceae</taxon>
        <taxon>Brassiceae</taxon>
        <taxon>Brassica</taxon>
    </lineage>
</organism>
<reference evidence="1" key="1">
    <citation type="journal article" date="2014" name="Science">
        <title>Plant genetics. Early allopolyploid evolution in the post-Neolithic Brassica napus oilseed genome.</title>
        <authorList>
            <person name="Chalhoub B."/>
            <person name="Denoeud F."/>
            <person name="Liu S."/>
            <person name="Parkin I.A."/>
            <person name="Tang H."/>
            <person name="Wang X."/>
            <person name="Chiquet J."/>
            <person name="Belcram H."/>
            <person name="Tong C."/>
            <person name="Samans B."/>
            <person name="Correa M."/>
            <person name="Da Silva C."/>
            <person name="Just J."/>
            <person name="Falentin C."/>
            <person name="Koh C.S."/>
            <person name="Le Clainche I."/>
            <person name="Bernard M."/>
            <person name="Bento P."/>
            <person name="Noel B."/>
            <person name="Labadie K."/>
            <person name="Alberti A."/>
            <person name="Charles M."/>
            <person name="Arnaud D."/>
            <person name="Guo H."/>
            <person name="Daviaud C."/>
            <person name="Alamery S."/>
            <person name="Jabbari K."/>
            <person name="Zhao M."/>
            <person name="Edger P.P."/>
            <person name="Chelaifa H."/>
            <person name="Tack D."/>
            <person name="Lassalle G."/>
            <person name="Mestiri I."/>
            <person name="Schnel N."/>
            <person name="Le Paslier M.C."/>
            <person name="Fan G."/>
            <person name="Renault V."/>
            <person name="Bayer P.E."/>
            <person name="Golicz A.A."/>
            <person name="Manoli S."/>
            <person name="Lee T.H."/>
            <person name="Thi V.H."/>
            <person name="Chalabi S."/>
            <person name="Hu Q."/>
            <person name="Fan C."/>
            <person name="Tollenaere R."/>
            <person name="Lu Y."/>
            <person name="Battail C."/>
            <person name="Shen J."/>
            <person name="Sidebottom C.H."/>
            <person name="Wang X."/>
            <person name="Canaguier A."/>
            <person name="Chauveau A."/>
            <person name="Berard A."/>
            <person name="Deniot G."/>
            <person name="Guan M."/>
            <person name="Liu Z."/>
            <person name="Sun F."/>
            <person name="Lim Y.P."/>
            <person name="Lyons E."/>
            <person name="Town C.D."/>
            <person name="Bancroft I."/>
            <person name="Wang X."/>
            <person name="Meng J."/>
            <person name="Ma J."/>
            <person name="Pires J.C."/>
            <person name="King G.J."/>
            <person name="Brunel D."/>
            <person name="Delourme R."/>
            <person name="Renard M."/>
            <person name="Aury J.M."/>
            <person name="Adams K.L."/>
            <person name="Batley J."/>
            <person name="Snowdon R.J."/>
            <person name="Tost J."/>
            <person name="Edwards D."/>
            <person name="Zhou Y."/>
            <person name="Hua W."/>
            <person name="Sharpe A.G."/>
            <person name="Paterson A.H."/>
            <person name="Guan C."/>
            <person name="Wincker P."/>
        </authorList>
    </citation>
    <scope>NUCLEOTIDE SEQUENCE [LARGE SCALE GENOMIC DNA]</scope>
</reference>
<proteinExistence type="predicted"/>